<accession>J9FW38</accession>
<dbReference type="EMBL" id="AMCI01004126">
    <property type="protein sequence ID" value="EJW98743.1"/>
    <property type="molecule type" value="Genomic_DNA"/>
</dbReference>
<evidence type="ECO:0000313" key="1">
    <source>
        <dbReference type="EMBL" id="EJW98743.1"/>
    </source>
</evidence>
<dbReference type="AlphaFoldDB" id="J9FW38"/>
<name>J9FW38_9ZZZZ</name>
<organism evidence="1">
    <name type="scientific">gut metagenome</name>
    <dbReference type="NCBI Taxonomy" id="749906"/>
    <lineage>
        <taxon>unclassified sequences</taxon>
        <taxon>metagenomes</taxon>
        <taxon>organismal metagenomes</taxon>
    </lineage>
</organism>
<comment type="caution">
    <text evidence="1">The sequence shown here is derived from an EMBL/GenBank/DDBJ whole genome shotgun (WGS) entry which is preliminary data.</text>
</comment>
<proteinExistence type="predicted"/>
<reference evidence="1" key="1">
    <citation type="journal article" date="2012" name="PLoS ONE">
        <title>Gene sets for utilization of primary and secondary nutrition supplies in the distal gut of endangered iberian lynx.</title>
        <authorList>
            <person name="Alcaide M."/>
            <person name="Messina E."/>
            <person name="Richter M."/>
            <person name="Bargiela R."/>
            <person name="Peplies J."/>
            <person name="Huws S.A."/>
            <person name="Newbold C.J."/>
            <person name="Golyshin P.N."/>
            <person name="Simon M.A."/>
            <person name="Lopez G."/>
            <person name="Yakimov M.M."/>
            <person name="Ferrer M."/>
        </authorList>
    </citation>
    <scope>NUCLEOTIDE SEQUENCE</scope>
</reference>
<sequence>MPLQVFSDAILTGYHCAAHHTFTFIKDRTLSRRNGLNWLESTHQQTTVFQACHLTSDRRTVVTNTHTERSRSEKGFGMNQTVIFSKEGYGLKVFFFS</sequence>
<protein>
    <submittedName>
        <fullName evidence="1">Uncharacterized protein</fullName>
    </submittedName>
</protein>
<gene>
    <name evidence="1" type="ORF">EVA_13152</name>
</gene>